<dbReference type="InterPro" id="IPR032599">
    <property type="entry name" value="YcdB/YcdC_rep_domain"/>
</dbReference>
<evidence type="ECO:0000313" key="3">
    <source>
        <dbReference type="Proteomes" id="UP000272464"/>
    </source>
</evidence>
<dbReference type="Pfam" id="PF16244">
    <property type="entry name" value="DUF4901"/>
    <property type="match status" value="1"/>
</dbReference>
<gene>
    <name evidence="2" type="ORF">EJP77_05795</name>
</gene>
<dbReference type="AlphaFoldDB" id="A0A3S1D3X3"/>
<proteinExistence type="predicted"/>
<name>A0A3S1D3X3_9BACL</name>
<sequence>MDHTRTEDVIDEQEYRQVLKRMLKLVSVPEGYAFQHVQCQQQNNNEVWVFRYEKDSGDNSGIGGEHYSFVMQENNHKLLGITWMDESLSYGNLPSKEETEELAESFLNKIEPGLFERLEHKWTDLHHETILVRNHDGEHEEVVVTGMKYKCYLRDEQNYAWVIFGPGGQLITFEQGIYWEGGRVTEKWLHDS</sequence>
<keyword evidence="3" id="KW-1185">Reference proteome</keyword>
<evidence type="ECO:0000259" key="1">
    <source>
        <dbReference type="Pfam" id="PF16244"/>
    </source>
</evidence>
<protein>
    <recommendedName>
        <fullName evidence="1">YcdB/YcdC repeated domain-containing protein</fullName>
    </recommendedName>
</protein>
<dbReference type="RefSeq" id="WP_127198173.1">
    <property type="nucleotide sequence ID" value="NZ_RZNX01000001.1"/>
</dbReference>
<dbReference type="Proteomes" id="UP000272464">
    <property type="component" value="Unassembled WGS sequence"/>
</dbReference>
<dbReference type="OrthoDB" id="7061608at2"/>
<comment type="caution">
    <text evidence="2">The sequence shown here is derived from an EMBL/GenBank/DDBJ whole genome shotgun (WGS) entry which is preliminary data.</text>
</comment>
<evidence type="ECO:0000313" key="2">
    <source>
        <dbReference type="EMBL" id="RUT36484.1"/>
    </source>
</evidence>
<reference evidence="2 3" key="1">
    <citation type="submission" date="2018-12" db="EMBL/GenBank/DDBJ databases">
        <authorList>
            <person name="Sun L."/>
            <person name="Chen Z."/>
        </authorList>
    </citation>
    <scope>NUCLEOTIDE SEQUENCE [LARGE SCALE GENOMIC DNA]</scope>
    <source>
        <strain evidence="2 3">3-5-3</strain>
    </source>
</reference>
<accession>A0A3S1D3X3</accession>
<feature type="domain" description="YcdB/YcdC repeated" evidence="1">
    <location>
        <begin position="17"/>
        <end position="121"/>
    </location>
</feature>
<organism evidence="2 3">
    <name type="scientific">Paenibacillus zeisoli</name>
    <dbReference type="NCBI Taxonomy" id="2496267"/>
    <lineage>
        <taxon>Bacteria</taxon>
        <taxon>Bacillati</taxon>
        <taxon>Bacillota</taxon>
        <taxon>Bacilli</taxon>
        <taxon>Bacillales</taxon>
        <taxon>Paenibacillaceae</taxon>
        <taxon>Paenibacillus</taxon>
    </lineage>
</organism>
<dbReference type="EMBL" id="RZNX01000001">
    <property type="protein sequence ID" value="RUT36484.1"/>
    <property type="molecule type" value="Genomic_DNA"/>
</dbReference>